<proteinExistence type="predicted"/>
<protein>
    <submittedName>
        <fullName evidence="2">Oxidoreductase-like domain-containing protein</fullName>
    </submittedName>
</protein>
<feature type="domain" description="Oxidoreductase-like" evidence="1">
    <location>
        <begin position="12"/>
        <end position="51"/>
    </location>
</feature>
<name>A0ABV7F3B5_9BURK</name>
<sequence>MAKRPPNDDPAPTAPIRPDVDDCCNSGCQCCVFDRYEEAMERYRAELKAWESRHAGRMKGSRRSVSR</sequence>
<dbReference type="Pfam" id="PF09791">
    <property type="entry name" value="Oxidored-like"/>
    <property type="match status" value="1"/>
</dbReference>
<comment type="caution">
    <text evidence="2">The sequence shown here is derived from an EMBL/GenBank/DDBJ whole genome shotgun (WGS) entry which is preliminary data.</text>
</comment>
<evidence type="ECO:0000313" key="3">
    <source>
        <dbReference type="Proteomes" id="UP001595530"/>
    </source>
</evidence>
<dbReference type="EMBL" id="JBHRTP010000054">
    <property type="protein sequence ID" value="MFC3109563.1"/>
    <property type="molecule type" value="Genomic_DNA"/>
</dbReference>
<keyword evidence="3" id="KW-1185">Reference proteome</keyword>
<dbReference type="RefSeq" id="WP_390325395.1">
    <property type="nucleotide sequence ID" value="NZ_JBHRTP010000054.1"/>
</dbReference>
<dbReference type="InterPro" id="IPR019180">
    <property type="entry name" value="Oxidoreductase-like_N"/>
</dbReference>
<reference evidence="3" key="1">
    <citation type="journal article" date="2019" name="Int. J. Syst. Evol. Microbiol.">
        <title>The Global Catalogue of Microorganisms (GCM) 10K type strain sequencing project: providing services to taxonomists for standard genome sequencing and annotation.</title>
        <authorList>
            <consortium name="The Broad Institute Genomics Platform"/>
            <consortium name="The Broad Institute Genome Sequencing Center for Infectious Disease"/>
            <person name="Wu L."/>
            <person name="Ma J."/>
        </authorList>
    </citation>
    <scope>NUCLEOTIDE SEQUENCE [LARGE SCALE GENOMIC DNA]</scope>
    <source>
        <strain evidence="3">KCTC 42986</strain>
    </source>
</reference>
<dbReference type="Proteomes" id="UP001595530">
    <property type="component" value="Unassembled WGS sequence"/>
</dbReference>
<gene>
    <name evidence="2" type="ORF">ACFOFO_16595</name>
</gene>
<evidence type="ECO:0000313" key="2">
    <source>
        <dbReference type="EMBL" id="MFC3109563.1"/>
    </source>
</evidence>
<organism evidence="2 3">
    <name type="scientific">Undibacterium arcticum</name>
    <dbReference type="NCBI Taxonomy" id="1762892"/>
    <lineage>
        <taxon>Bacteria</taxon>
        <taxon>Pseudomonadati</taxon>
        <taxon>Pseudomonadota</taxon>
        <taxon>Betaproteobacteria</taxon>
        <taxon>Burkholderiales</taxon>
        <taxon>Oxalobacteraceae</taxon>
        <taxon>Undibacterium</taxon>
    </lineage>
</organism>
<evidence type="ECO:0000259" key="1">
    <source>
        <dbReference type="Pfam" id="PF09791"/>
    </source>
</evidence>
<accession>A0ABV7F3B5</accession>